<keyword evidence="4" id="KW-0256">Endoplasmic reticulum</keyword>
<feature type="transmembrane region" description="Helical" evidence="7">
    <location>
        <begin position="67"/>
        <end position="89"/>
    </location>
</feature>
<evidence type="ECO:0000256" key="7">
    <source>
        <dbReference type="SAM" id="Phobius"/>
    </source>
</evidence>
<evidence type="ECO:0000256" key="2">
    <source>
        <dbReference type="ARBA" id="ARBA00022692"/>
    </source>
</evidence>
<evidence type="ECO:0000313" key="9">
    <source>
        <dbReference type="EMBL" id="KAG8453919.1"/>
    </source>
</evidence>
<dbReference type="Pfam" id="PF01124">
    <property type="entry name" value="MAPEG"/>
    <property type="match status" value="1"/>
</dbReference>
<evidence type="ECO:0000256" key="4">
    <source>
        <dbReference type="ARBA" id="ARBA00022824"/>
    </source>
</evidence>
<dbReference type="GO" id="GO:0008047">
    <property type="term" value="F:enzyme activator activity"/>
    <property type="evidence" value="ECO:0007669"/>
    <property type="project" value="InterPro"/>
</dbReference>
<evidence type="ECO:0000256" key="8">
    <source>
        <dbReference type="SAM" id="SignalP"/>
    </source>
</evidence>
<dbReference type="GO" id="GO:0005635">
    <property type="term" value="C:nuclear envelope"/>
    <property type="evidence" value="ECO:0007669"/>
    <property type="project" value="TreeGrafter"/>
</dbReference>
<keyword evidence="10" id="KW-1185">Reference proteome</keyword>
<dbReference type="PANTHER" id="PTHR10250:SF28">
    <property type="entry name" value="MICROSOMAL GLUTATHIONE S-TRANSFERASE 2"/>
    <property type="match status" value="1"/>
</dbReference>
<feature type="signal peptide" evidence="8">
    <location>
        <begin position="1"/>
        <end position="19"/>
    </location>
</feature>
<dbReference type="SUPFAM" id="SSF161084">
    <property type="entry name" value="MAPEG domain-like"/>
    <property type="match status" value="1"/>
</dbReference>
<dbReference type="GO" id="GO:0004364">
    <property type="term" value="F:glutathione transferase activity"/>
    <property type="evidence" value="ECO:0007669"/>
    <property type="project" value="TreeGrafter"/>
</dbReference>
<evidence type="ECO:0000313" key="10">
    <source>
        <dbReference type="Proteomes" id="UP000812440"/>
    </source>
</evidence>
<gene>
    <name evidence="9" type="ORF">GDO86_000516</name>
</gene>
<accession>A0A8T2K9T3</accession>
<dbReference type="OrthoDB" id="410651at2759"/>
<evidence type="ECO:0000256" key="6">
    <source>
        <dbReference type="ARBA" id="ARBA00023136"/>
    </source>
</evidence>
<keyword evidence="5 7" id="KW-1133">Transmembrane helix</keyword>
<feature type="chain" id="PRO_5035918803" description="Microsomal glutathione S-transferase 2" evidence="8">
    <location>
        <begin position="20"/>
        <end position="149"/>
    </location>
</feature>
<dbReference type="InterPro" id="IPR023352">
    <property type="entry name" value="MAPEG-like_dom_sf"/>
</dbReference>
<proteinExistence type="predicted"/>
<dbReference type="FunFam" id="1.20.120.550:FF:000003">
    <property type="entry name" value="Leukotriene C4 synthase"/>
    <property type="match status" value="1"/>
</dbReference>
<keyword evidence="6 7" id="KW-0472">Membrane</keyword>
<sequence>MSADIVLLAVVSFLSACQQAHFAKQVGNYRMKHKVAPPAVTGHPEFERAFRAQQNCVEFSAIYLVDLWVAGWFFNQELAAVFGLLYIYGRHLYFKGYVESAKGRLYGFSLCKLSLICLLVMSSTGMTNILLSKYCGINLLKKVLHLIYG</sequence>
<dbReference type="EMBL" id="JAACNH010000001">
    <property type="protein sequence ID" value="KAG8453919.1"/>
    <property type="molecule type" value="Genomic_DNA"/>
</dbReference>
<dbReference type="Proteomes" id="UP000812440">
    <property type="component" value="Chromosome 1"/>
</dbReference>
<dbReference type="GO" id="GO:0019370">
    <property type="term" value="P:leukotriene biosynthetic process"/>
    <property type="evidence" value="ECO:0007669"/>
    <property type="project" value="UniProtKB-KW"/>
</dbReference>
<organism evidence="9 10">
    <name type="scientific">Hymenochirus boettgeri</name>
    <name type="common">Congo dwarf clawed frog</name>
    <dbReference type="NCBI Taxonomy" id="247094"/>
    <lineage>
        <taxon>Eukaryota</taxon>
        <taxon>Metazoa</taxon>
        <taxon>Chordata</taxon>
        <taxon>Craniata</taxon>
        <taxon>Vertebrata</taxon>
        <taxon>Euteleostomi</taxon>
        <taxon>Amphibia</taxon>
        <taxon>Batrachia</taxon>
        <taxon>Anura</taxon>
        <taxon>Pipoidea</taxon>
        <taxon>Pipidae</taxon>
        <taxon>Pipinae</taxon>
        <taxon>Hymenochirus</taxon>
    </lineage>
</organism>
<name>A0A8T2K9T3_9PIPI</name>
<dbReference type="PANTHER" id="PTHR10250">
    <property type="entry name" value="MICROSOMAL GLUTATHIONE S-TRANSFERASE"/>
    <property type="match status" value="1"/>
</dbReference>
<dbReference type="Gene3D" id="1.20.120.550">
    <property type="entry name" value="Membrane associated eicosanoid/glutathione metabolism-like domain"/>
    <property type="match status" value="1"/>
</dbReference>
<keyword evidence="8" id="KW-0732">Signal</keyword>
<evidence type="ECO:0000256" key="1">
    <source>
        <dbReference type="ARBA" id="ARBA00004477"/>
    </source>
</evidence>
<comment type="caution">
    <text evidence="9">The sequence shown here is derived from an EMBL/GenBank/DDBJ whole genome shotgun (WGS) entry which is preliminary data.</text>
</comment>
<dbReference type="InterPro" id="IPR001129">
    <property type="entry name" value="Membr-assoc_MAPEG"/>
</dbReference>
<dbReference type="InterPro" id="IPR050997">
    <property type="entry name" value="MAPEG"/>
</dbReference>
<feature type="transmembrane region" description="Helical" evidence="7">
    <location>
        <begin position="110"/>
        <end position="131"/>
    </location>
</feature>
<reference evidence="9" key="1">
    <citation type="thesis" date="2020" institute="ProQuest LLC" country="789 East Eisenhower Parkway, Ann Arbor, MI, USA">
        <title>Comparative Genomics and Chromosome Evolution.</title>
        <authorList>
            <person name="Mudd A.B."/>
        </authorList>
    </citation>
    <scope>NUCLEOTIDE SEQUENCE</scope>
    <source>
        <strain evidence="9">Female2</strain>
        <tissue evidence="9">Blood</tissue>
    </source>
</reference>
<dbReference type="GO" id="GO:0004602">
    <property type="term" value="F:glutathione peroxidase activity"/>
    <property type="evidence" value="ECO:0007669"/>
    <property type="project" value="TreeGrafter"/>
</dbReference>
<dbReference type="PRINTS" id="PR00488">
    <property type="entry name" value="5LPOXGNASEAP"/>
</dbReference>
<protein>
    <recommendedName>
        <fullName evidence="11">Microsomal glutathione S-transferase 2</fullName>
    </recommendedName>
</protein>
<keyword evidence="2 7" id="KW-0812">Transmembrane</keyword>
<dbReference type="InterPro" id="IPR001446">
    <property type="entry name" value="5_LipOase_AP"/>
</dbReference>
<evidence type="ECO:0000256" key="3">
    <source>
        <dbReference type="ARBA" id="ARBA00022751"/>
    </source>
</evidence>
<comment type="subcellular location">
    <subcellularLocation>
        <location evidence="1">Endoplasmic reticulum membrane</location>
        <topology evidence="1">Multi-pass membrane protein</topology>
    </subcellularLocation>
</comment>
<dbReference type="AlphaFoldDB" id="A0A8T2K9T3"/>
<dbReference type="GO" id="GO:0004464">
    <property type="term" value="F:leukotriene-C4 synthase activity"/>
    <property type="evidence" value="ECO:0007669"/>
    <property type="project" value="TreeGrafter"/>
</dbReference>
<dbReference type="GO" id="GO:0005789">
    <property type="term" value="C:endoplasmic reticulum membrane"/>
    <property type="evidence" value="ECO:0007669"/>
    <property type="project" value="UniProtKB-SubCell"/>
</dbReference>
<keyword evidence="3" id="KW-0434">Leukotriene biosynthesis</keyword>
<evidence type="ECO:0000256" key="5">
    <source>
        <dbReference type="ARBA" id="ARBA00022989"/>
    </source>
</evidence>
<evidence type="ECO:0008006" key="11">
    <source>
        <dbReference type="Google" id="ProtNLM"/>
    </source>
</evidence>